<feature type="binding site" evidence="8">
    <location>
        <position position="36"/>
    </location>
    <ligand>
        <name>Ca(2+)</name>
        <dbReference type="ChEBI" id="CHEBI:29108"/>
    </ligand>
</feature>
<evidence type="ECO:0000256" key="9">
    <source>
        <dbReference type="SAM" id="SignalP"/>
    </source>
</evidence>
<feature type="domain" description="Lyase N-terminal" evidence="11">
    <location>
        <begin position="32"/>
        <end position="194"/>
    </location>
</feature>
<dbReference type="PIRSF" id="PIRSF034515">
    <property type="entry name" value="Chondroitinase"/>
    <property type="match status" value="1"/>
</dbReference>
<dbReference type="EMBL" id="CP012801">
    <property type="protein sequence ID" value="ALJ59767.1"/>
    <property type="molecule type" value="Genomic_DNA"/>
</dbReference>
<feature type="active site" description="Proton donor" evidence="6">
    <location>
        <position position="472"/>
    </location>
</feature>
<dbReference type="InterPro" id="IPR011071">
    <property type="entry name" value="Lyase_8-like_C"/>
</dbReference>
<dbReference type="GO" id="GO:0005576">
    <property type="term" value="C:extracellular region"/>
    <property type="evidence" value="ECO:0007669"/>
    <property type="project" value="InterPro"/>
</dbReference>
<feature type="binding site" evidence="8">
    <location>
        <position position="173"/>
    </location>
    <ligand>
        <name>Ca(2+)</name>
        <dbReference type="ChEBI" id="CHEBI:29108"/>
    </ligand>
</feature>
<dbReference type="KEGG" id="bcel:BcellWH2_02528"/>
<feature type="binding site" evidence="8">
    <location>
        <position position="65"/>
    </location>
    <ligand>
        <name>Ca(2+)</name>
        <dbReference type="ChEBI" id="CHEBI:29108"/>
    </ligand>
</feature>
<dbReference type="EC" id="4.2.2.21" evidence="13"/>
<dbReference type="InterPro" id="IPR003159">
    <property type="entry name" value="Lyase_8_central_dom"/>
</dbReference>
<sequence>MMTKLNLMKPILAAVCTALFSFSLSAQVVKNDRLLSFEQPELPTGLSATKATLGISDQHYKDGTHSLRWTFESGSVLTLQRDLKFEKKDPTGKDTYLSAFIVWVYNAKAQDTTIEFEFLKDGKKCTSFPFGINFTGWRAAWVCYERDMQGTPEPGMNELRIVAPDVKGELFIDHLITASKVDARQQTADVQVPFVNKGTTNHWLVIYEHSLWKPEIALTPVSEKDRQDMQLMEKRFRDMLYTPSKLTEKEMKSIRKKYDFYGITYKDGVVSGLPIFMVRQAEAYERMYPNWDKGMFTKLGMEMSEYFNLMRRIAYAYNNASDAVTKDELKQKFLAMYDHITDQGVAYGSCWGNIHHYGYSMRGLYVAYFLMKDVLRETGKLNEAERTLRWYAITNEVYPKPTVNGIDIDTFNTQTQGRMASILIMEDTPEKLQYLRSFSRWIDYGCRPALGLAGSFKKDGACFHHRNNYPAYAVGGLDGATNMIYLLSGTGFKVSEIAHETVKNVLLTMRFYCNTKQWALSMSGRHPNGKGQLIPIQYATLALAGTPDGKQKYDPELAAAYLRLVSYTETPDKNSPDYLPKASTAHEQKLKQLFEAQGFRPEPDPQGNLALGYGCVSVQRRDNWAAVVRGHSRYLWAAEHYLDANFFGRYLAHGSMQILTGKPDEMVTFTTSGWQEAGFDWNRFPGTTTIHLPFDQLRAKVMNVDTFSGMEEMLYSDEAFAGGLSQAKLNGNFGMKLHEHDKYNGSHRARKSYHFFNGTIVCLGTDIENKNEEFPTETTVFQLAATTPEMHDYWATYKSDGQTYIDPNGVGYYLSKNTMKAAKYERNFPQVTVGERNPKPTSGDWVSLVLEHGKAPKGASYEYAVLPRTDAASLKAFAKKPSYKVLQQDRNAHIVRSLTDNLTSYVLFETPQALPGEGLLQKADTSCLVMIREDRDKLLLTVSQPDLALYRGPSDEAFDKDGKRMERSIYSRPWIDNDSGEIPVTVTLKGEWNVAETPYCKVISKDKQQTVLQFTCRDAASFDVELKK</sequence>
<feature type="site" description="Transition state stabilizer" evidence="7">
    <location>
        <position position="525"/>
    </location>
</feature>
<dbReference type="GO" id="GO:0030246">
    <property type="term" value="F:carbohydrate binding"/>
    <property type="evidence" value="ECO:0007669"/>
    <property type="project" value="InterPro"/>
</dbReference>
<dbReference type="Pfam" id="PF09093">
    <property type="entry name" value="Lyase_catalyt"/>
    <property type="match status" value="1"/>
</dbReference>
<feature type="domain" description="Lyase catalytic" evidence="12">
    <location>
        <begin position="216"/>
        <end position="569"/>
    </location>
</feature>
<dbReference type="GO" id="GO:0034001">
    <property type="term" value="F:chondroitin-sulfate-ABC exolyase activity"/>
    <property type="evidence" value="ECO:0007669"/>
    <property type="project" value="UniProtKB-EC"/>
</dbReference>
<feature type="site" description="Important for catalytic activity against all substrates" evidence="7">
    <location>
        <position position="639"/>
    </location>
</feature>
<evidence type="ECO:0000313" key="13">
    <source>
        <dbReference type="EMBL" id="ALJ59767.1"/>
    </source>
</evidence>
<evidence type="ECO:0000256" key="4">
    <source>
        <dbReference type="ARBA" id="ARBA00022837"/>
    </source>
</evidence>
<evidence type="ECO:0000259" key="11">
    <source>
        <dbReference type="Pfam" id="PF09092"/>
    </source>
</evidence>
<dbReference type="Gene3D" id="2.60.120.430">
    <property type="entry name" value="Galactose-binding lectin"/>
    <property type="match status" value="1"/>
</dbReference>
<evidence type="ECO:0000256" key="2">
    <source>
        <dbReference type="ARBA" id="ARBA00006699"/>
    </source>
</evidence>
<keyword evidence="5 13" id="KW-0456">Lyase</keyword>
<evidence type="ECO:0000259" key="10">
    <source>
        <dbReference type="Pfam" id="PF02278"/>
    </source>
</evidence>
<evidence type="ECO:0000259" key="12">
    <source>
        <dbReference type="Pfam" id="PF09093"/>
    </source>
</evidence>
<feature type="active site" description="Proton acceptor" evidence="6">
    <location>
        <position position="465"/>
    </location>
</feature>
<dbReference type="SUPFAM" id="SSF48230">
    <property type="entry name" value="Chondroitin AC/alginate lyase"/>
    <property type="match status" value="1"/>
</dbReference>
<dbReference type="RefSeq" id="WP_033160341.1">
    <property type="nucleotide sequence ID" value="NZ_CP012801.1"/>
</dbReference>
<comment type="similarity">
    <text evidence="2">Belongs to the polysaccharide lyase 8 family.</text>
</comment>
<feature type="site" description="Important for catalytic activity against all substrates" evidence="7">
    <location>
        <position position="184"/>
    </location>
</feature>
<dbReference type="InterPro" id="IPR024200">
    <property type="entry name" value="Chondroitinase_ABC_I"/>
</dbReference>
<dbReference type="SUPFAM" id="SSF74650">
    <property type="entry name" value="Galactose mutarotase-like"/>
    <property type="match status" value="1"/>
</dbReference>
<dbReference type="Gene3D" id="1.50.10.100">
    <property type="entry name" value="Chondroitin AC/alginate lyase"/>
    <property type="match status" value="1"/>
</dbReference>
<dbReference type="InterPro" id="IPR008929">
    <property type="entry name" value="Chondroitin_lyas"/>
</dbReference>
<dbReference type="Proteomes" id="UP000061809">
    <property type="component" value="Chromosome"/>
</dbReference>
<keyword evidence="9" id="KW-0732">Signal</keyword>
<dbReference type="InterPro" id="IPR014718">
    <property type="entry name" value="GH-type_carb-bd"/>
</dbReference>
<dbReference type="InterPro" id="IPR008979">
    <property type="entry name" value="Galactose-bd-like_sf"/>
</dbReference>
<proteinExistence type="inferred from homology"/>
<dbReference type="GO" id="GO:0006027">
    <property type="term" value="P:glycosaminoglycan catabolic process"/>
    <property type="evidence" value="ECO:0007669"/>
    <property type="project" value="InterPro"/>
</dbReference>
<evidence type="ECO:0000256" key="1">
    <source>
        <dbReference type="ARBA" id="ARBA00001913"/>
    </source>
</evidence>
<dbReference type="GO" id="GO:0042597">
    <property type="term" value="C:periplasmic space"/>
    <property type="evidence" value="ECO:0007669"/>
    <property type="project" value="TreeGrafter"/>
</dbReference>
<dbReference type="GO" id="GO:0034000">
    <property type="term" value="F:chondroitin-sulfate-ABC endolyase activity"/>
    <property type="evidence" value="ECO:0007669"/>
    <property type="project" value="InterPro"/>
</dbReference>
<feature type="domain" description="Polysaccharide lyase family 8 central" evidence="10">
    <location>
        <begin position="618"/>
        <end position="869"/>
    </location>
</feature>
<dbReference type="InterPro" id="IPR015177">
    <property type="entry name" value="Lyase_catalyt"/>
</dbReference>
<name>A0A0P0FWS4_9BACE</name>
<dbReference type="PANTHER" id="PTHR37322">
    <property type="match status" value="1"/>
</dbReference>
<feature type="signal peptide" evidence="9">
    <location>
        <begin position="1"/>
        <end position="26"/>
    </location>
</feature>
<gene>
    <name evidence="13" type="primary">chonabc</name>
    <name evidence="13" type="ORF">BcellWH2_02528</name>
</gene>
<evidence type="ECO:0000256" key="6">
    <source>
        <dbReference type="PIRSR" id="PIRSR034515-1"/>
    </source>
</evidence>
<reference evidence="13 14" key="1">
    <citation type="journal article" date="2015" name="Science">
        <title>Genetic determinants of in vivo fitness and diet responsiveness in multiple human gut Bacteroides.</title>
        <authorList>
            <person name="Wu M."/>
            <person name="McNulty N.P."/>
            <person name="Rodionov D.A."/>
            <person name="Khoroshkin M.S."/>
            <person name="Griffin N.W."/>
            <person name="Cheng J."/>
            <person name="Latreille P."/>
            <person name="Kerstetter R.A."/>
            <person name="Terrapon N."/>
            <person name="Henrissat B."/>
            <person name="Osterman A.L."/>
            <person name="Gordon J.I."/>
        </authorList>
    </citation>
    <scope>NUCLEOTIDE SEQUENCE [LARGE SCALE GENOMIC DNA]</scope>
    <source>
        <strain evidence="13 14">WH2</strain>
    </source>
</reference>
<evidence type="ECO:0000256" key="8">
    <source>
        <dbReference type="PIRSR" id="PIRSR034515-3"/>
    </source>
</evidence>
<dbReference type="GO" id="GO:0005975">
    <property type="term" value="P:carbohydrate metabolic process"/>
    <property type="evidence" value="ECO:0007669"/>
    <property type="project" value="InterPro"/>
</dbReference>
<feature type="active site" description="Proton acceptor" evidence="6">
    <location>
        <position position="356"/>
    </location>
</feature>
<keyword evidence="4 8" id="KW-0106">Calcium</keyword>
<evidence type="ECO:0000256" key="7">
    <source>
        <dbReference type="PIRSR" id="PIRSR034515-2"/>
    </source>
</evidence>
<dbReference type="SUPFAM" id="SSF49863">
    <property type="entry name" value="Hyaluronate lyase-like, C-terminal domain"/>
    <property type="match status" value="1"/>
</dbReference>
<evidence type="ECO:0000313" key="14">
    <source>
        <dbReference type="Proteomes" id="UP000061809"/>
    </source>
</evidence>
<dbReference type="AlphaFoldDB" id="A0A0P0FWS4"/>
<dbReference type="InterPro" id="IPR015176">
    <property type="entry name" value="Lyase_N"/>
</dbReference>
<dbReference type="Gene3D" id="2.60.220.10">
    <property type="entry name" value="Polysaccharide lyase family 8-like, C-terminal"/>
    <property type="match status" value="1"/>
</dbReference>
<dbReference type="InterPro" id="IPR039174">
    <property type="entry name" value="Chondroitin_ABC_lyase"/>
</dbReference>
<feature type="binding site" evidence="8">
    <location>
        <position position="62"/>
    </location>
    <ligand>
        <name>Ca(2+)</name>
        <dbReference type="ChEBI" id="CHEBI:29108"/>
    </ligand>
</feature>
<comment type="subunit">
    <text evidence="3">Monomer.</text>
</comment>
<dbReference type="GO" id="GO:0046872">
    <property type="term" value="F:metal ion binding"/>
    <property type="evidence" value="ECO:0007669"/>
    <property type="project" value="UniProtKB-KW"/>
</dbReference>
<accession>A0A0P0FWS4</accession>
<organism evidence="13 14">
    <name type="scientific">Bacteroides cellulosilyticus</name>
    <dbReference type="NCBI Taxonomy" id="246787"/>
    <lineage>
        <taxon>Bacteria</taxon>
        <taxon>Pseudomonadati</taxon>
        <taxon>Bacteroidota</taxon>
        <taxon>Bacteroidia</taxon>
        <taxon>Bacteroidales</taxon>
        <taxon>Bacteroidaceae</taxon>
        <taxon>Bacteroides</taxon>
    </lineage>
</organism>
<dbReference type="Gene3D" id="2.70.98.10">
    <property type="match status" value="1"/>
</dbReference>
<dbReference type="PATRIC" id="fig|246787.4.peg.2603"/>
<comment type="cofactor">
    <cofactor evidence="1">
        <name>Ca(2+)</name>
        <dbReference type="ChEBI" id="CHEBI:29108"/>
    </cofactor>
</comment>
<feature type="chain" id="PRO_5006046778" evidence="9">
    <location>
        <begin position="27"/>
        <end position="1028"/>
    </location>
</feature>
<keyword evidence="8" id="KW-0479">Metal-binding</keyword>
<feature type="binding site" evidence="8">
    <location>
        <position position="38"/>
    </location>
    <ligand>
        <name>Ca(2+)</name>
        <dbReference type="ChEBI" id="CHEBI:29108"/>
    </ligand>
</feature>
<dbReference type="Pfam" id="PF02278">
    <property type="entry name" value="Lyase_8"/>
    <property type="match status" value="1"/>
</dbReference>
<evidence type="ECO:0000256" key="3">
    <source>
        <dbReference type="ARBA" id="ARBA00011245"/>
    </source>
</evidence>
<feature type="site" description="Important for catalytic activity against dermatan sulfate substrate" evidence="7">
    <location>
        <position position="355"/>
    </location>
</feature>
<dbReference type="InterPro" id="IPR011013">
    <property type="entry name" value="Gal_mutarotase_sf_dom"/>
</dbReference>
<dbReference type="PANTHER" id="PTHR37322:SF3">
    <property type="entry name" value="CHONDROITIN SULFATE ABC EXOLYASE"/>
    <property type="match status" value="1"/>
</dbReference>
<dbReference type="SUPFAM" id="SSF49785">
    <property type="entry name" value="Galactose-binding domain-like"/>
    <property type="match status" value="1"/>
</dbReference>
<protein>
    <submittedName>
        <fullName evidence="13">Chondroitin sulfate ABC exolyase</fullName>
        <ecNumber evidence="13">4.2.2.21</ecNumber>
    </submittedName>
</protein>
<evidence type="ECO:0000256" key="5">
    <source>
        <dbReference type="ARBA" id="ARBA00023239"/>
    </source>
</evidence>
<dbReference type="Pfam" id="PF09092">
    <property type="entry name" value="Lyase_N"/>
    <property type="match status" value="1"/>
</dbReference>